<comment type="function">
    <text evidence="1">Responsible for the deiodination of T4 (3,5,3',5'-tetraiodothyronine).</text>
</comment>
<dbReference type="PANTHER" id="PTHR11781:SF22">
    <property type="entry name" value="TYPE I IODOTHYRONINE DEIODINASE"/>
    <property type="match status" value="1"/>
</dbReference>
<evidence type="ECO:0000256" key="1">
    <source>
        <dbReference type="RuleBase" id="RU000676"/>
    </source>
</evidence>
<keyword evidence="3" id="KW-1185">Reference proteome</keyword>
<keyword evidence="1" id="KW-0560">Oxidoreductase</keyword>
<evidence type="ECO:0000313" key="2">
    <source>
        <dbReference type="EMBL" id="CAH3029918.1"/>
    </source>
</evidence>
<organism evidence="2 3">
    <name type="scientific">Porites evermanni</name>
    <dbReference type="NCBI Taxonomy" id="104178"/>
    <lineage>
        <taxon>Eukaryota</taxon>
        <taxon>Metazoa</taxon>
        <taxon>Cnidaria</taxon>
        <taxon>Anthozoa</taxon>
        <taxon>Hexacorallia</taxon>
        <taxon>Scleractinia</taxon>
        <taxon>Fungiina</taxon>
        <taxon>Poritidae</taxon>
        <taxon>Porites</taxon>
    </lineage>
</organism>
<evidence type="ECO:0000313" key="3">
    <source>
        <dbReference type="Proteomes" id="UP001159427"/>
    </source>
</evidence>
<protein>
    <recommendedName>
        <fullName evidence="1">Iodothyronine deiodinase</fullName>
    </recommendedName>
</protein>
<comment type="similarity">
    <text evidence="1">Belongs to the iodothyronine deiodinase family.</text>
</comment>
<dbReference type="Pfam" id="PF00837">
    <property type="entry name" value="T4_deiodinase"/>
    <property type="match status" value="1"/>
</dbReference>
<dbReference type="Proteomes" id="UP001159427">
    <property type="component" value="Unassembled WGS sequence"/>
</dbReference>
<dbReference type="InterPro" id="IPR000643">
    <property type="entry name" value="Iodothyronine_deiodinase"/>
</dbReference>
<accession>A0ABN8MMQ1</accession>
<dbReference type="PANTHER" id="PTHR11781">
    <property type="entry name" value="IODOTHYRONINE DEIODINASE"/>
    <property type="match status" value="1"/>
</dbReference>
<gene>
    <name evidence="2" type="ORF">PEVE_00037096</name>
</gene>
<reference evidence="2 3" key="1">
    <citation type="submission" date="2022-05" db="EMBL/GenBank/DDBJ databases">
        <authorList>
            <consortium name="Genoscope - CEA"/>
            <person name="William W."/>
        </authorList>
    </citation>
    <scope>NUCLEOTIDE SEQUENCE [LARGE SCALE GENOMIC DNA]</scope>
</reference>
<feature type="non-terminal residue" evidence="2">
    <location>
        <position position="1"/>
    </location>
</feature>
<comment type="caution">
    <text evidence="2">The sequence shown here is derived from an EMBL/GenBank/DDBJ whole genome shotgun (WGS) entry which is preliminary data.</text>
</comment>
<keyword evidence="1" id="KW-0712">Selenocysteine</keyword>
<dbReference type="Gene3D" id="3.40.30.10">
    <property type="entry name" value="Glutaredoxin"/>
    <property type="match status" value="1"/>
</dbReference>
<proteinExistence type="inferred from homology"/>
<keyword evidence="1" id="KW-0893">Thyroid hormones biosynthesis</keyword>
<dbReference type="EMBL" id="CALNXI010000600">
    <property type="protein sequence ID" value="CAH3029918.1"/>
    <property type="molecule type" value="Genomic_DNA"/>
</dbReference>
<name>A0ABN8MMQ1_9CNID</name>
<sequence length="126" mass="14631">IEDLQDFKEIVKDFDDVADFLIVYMEEAHPIEGWRIRDNYEIKEHRSMEDRLQAAQMLASLDPLVPIVVDPLDNQALTAYASFPERLYIVQDGRIAYEGRVGPVGYDLKELRHWLNGWKGQLNVSP</sequence>